<evidence type="ECO:0000256" key="6">
    <source>
        <dbReference type="ARBA" id="ARBA00023136"/>
    </source>
</evidence>
<evidence type="ECO:0000256" key="1">
    <source>
        <dbReference type="ARBA" id="ARBA00004202"/>
    </source>
</evidence>
<dbReference type="InterPro" id="IPR003593">
    <property type="entry name" value="AAA+_ATPase"/>
</dbReference>
<name>A0A644XMX7_9ZZZZ</name>
<evidence type="ECO:0000259" key="7">
    <source>
        <dbReference type="PROSITE" id="PS50893"/>
    </source>
</evidence>
<keyword evidence="2" id="KW-0813">Transport</keyword>
<dbReference type="PANTHER" id="PTHR43297:SF2">
    <property type="entry name" value="DIPEPTIDE TRANSPORT ATP-BINDING PROTEIN DPPD"/>
    <property type="match status" value="1"/>
</dbReference>
<dbReference type="GO" id="GO:0016887">
    <property type="term" value="F:ATP hydrolysis activity"/>
    <property type="evidence" value="ECO:0007669"/>
    <property type="project" value="InterPro"/>
</dbReference>
<dbReference type="PANTHER" id="PTHR43297">
    <property type="entry name" value="OLIGOPEPTIDE TRANSPORT ATP-BINDING PROTEIN APPD"/>
    <property type="match status" value="1"/>
</dbReference>
<evidence type="ECO:0000256" key="3">
    <source>
        <dbReference type="ARBA" id="ARBA00022475"/>
    </source>
</evidence>
<keyword evidence="3" id="KW-1003">Cell membrane</keyword>
<dbReference type="SUPFAM" id="SSF52540">
    <property type="entry name" value="P-loop containing nucleoside triphosphate hydrolases"/>
    <property type="match status" value="1"/>
</dbReference>
<dbReference type="GO" id="GO:0005886">
    <property type="term" value="C:plasma membrane"/>
    <property type="evidence" value="ECO:0007669"/>
    <property type="project" value="UniProtKB-SubCell"/>
</dbReference>
<proteinExistence type="predicted"/>
<keyword evidence="6" id="KW-0472">Membrane</keyword>
<dbReference type="InterPro" id="IPR027417">
    <property type="entry name" value="P-loop_NTPase"/>
</dbReference>
<dbReference type="SMART" id="SM00382">
    <property type="entry name" value="AAA"/>
    <property type="match status" value="1"/>
</dbReference>
<dbReference type="InterPro" id="IPR050388">
    <property type="entry name" value="ABC_Ni/Peptide_Import"/>
</dbReference>
<comment type="subcellular location">
    <subcellularLocation>
        <location evidence="1">Cell membrane</location>
        <topology evidence="1">Peripheral membrane protein</topology>
    </subcellularLocation>
</comment>
<dbReference type="Pfam" id="PF00005">
    <property type="entry name" value="ABC_tran"/>
    <property type="match status" value="1"/>
</dbReference>
<evidence type="ECO:0000313" key="8">
    <source>
        <dbReference type="EMBL" id="MPM17489.1"/>
    </source>
</evidence>
<evidence type="ECO:0000256" key="2">
    <source>
        <dbReference type="ARBA" id="ARBA00022448"/>
    </source>
</evidence>
<comment type="caution">
    <text evidence="8">The sequence shown here is derived from an EMBL/GenBank/DDBJ whole genome shotgun (WGS) entry which is preliminary data.</text>
</comment>
<evidence type="ECO:0000256" key="4">
    <source>
        <dbReference type="ARBA" id="ARBA00022741"/>
    </source>
</evidence>
<dbReference type="Gene3D" id="3.40.50.300">
    <property type="entry name" value="P-loop containing nucleotide triphosphate hydrolases"/>
    <property type="match status" value="1"/>
</dbReference>
<dbReference type="CDD" id="cd03257">
    <property type="entry name" value="ABC_NikE_OppD_transporters"/>
    <property type="match status" value="1"/>
</dbReference>
<dbReference type="AlphaFoldDB" id="A0A644XMX7"/>
<dbReference type="GO" id="GO:0005524">
    <property type="term" value="F:ATP binding"/>
    <property type="evidence" value="ECO:0007669"/>
    <property type="project" value="UniProtKB-KW"/>
</dbReference>
<sequence>MLFMIKDLSVRLKKTGEPIVRNMSFSIDEGKSLIILGQSGSGKTMTCKTITGVLNRRLFAPSGEVFFMGKELLSMRPQRQREIYGAQIALIPQNPMTALDPSVRMGRQMRETLYIHTGLKGDEAGEKLDRALREAGLEQAENVMRCYPYMLSGGMLQRVLIAMALMVNAKLIIADEPTTALDAEHRSATVDALVRLREQGTAILLVTHDFAVAARIGGNLLIMKDGGAIERGEVSEVLTAPEHPYTMALIEASRLSGSIRERSGLAC</sequence>
<dbReference type="EMBL" id="VSSQ01002806">
    <property type="protein sequence ID" value="MPM17489.1"/>
    <property type="molecule type" value="Genomic_DNA"/>
</dbReference>
<protein>
    <submittedName>
        <fullName evidence="8">Oligopeptide transport ATP-binding protein OppD</fullName>
    </submittedName>
</protein>
<accession>A0A644XMX7</accession>
<dbReference type="PROSITE" id="PS00211">
    <property type="entry name" value="ABC_TRANSPORTER_1"/>
    <property type="match status" value="1"/>
</dbReference>
<dbReference type="InterPro" id="IPR003439">
    <property type="entry name" value="ABC_transporter-like_ATP-bd"/>
</dbReference>
<feature type="domain" description="ABC transporter" evidence="7">
    <location>
        <begin position="3"/>
        <end position="250"/>
    </location>
</feature>
<gene>
    <name evidence="8" type="primary">oppD_35</name>
    <name evidence="8" type="ORF">SDC9_63884</name>
</gene>
<dbReference type="PROSITE" id="PS50893">
    <property type="entry name" value="ABC_TRANSPORTER_2"/>
    <property type="match status" value="1"/>
</dbReference>
<dbReference type="InterPro" id="IPR017871">
    <property type="entry name" value="ABC_transporter-like_CS"/>
</dbReference>
<keyword evidence="5 8" id="KW-0067">ATP-binding</keyword>
<keyword evidence="4" id="KW-0547">Nucleotide-binding</keyword>
<evidence type="ECO:0000256" key="5">
    <source>
        <dbReference type="ARBA" id="ARBA00022840"/>
    </source>
</evidence>
<reference evidence="8" key="1">
    <citation type="submission" date="2019-08" db="EMBL/GenBank/DDBJ databases">
        <authorList>
            <person name="Kucharzyk K."/>
            <person name="Murdoch R.W."/>
            <person name="Higgins S."/>
            <person name="Loffler F."/>
        </authorList>
    </citation>
    <scope>NUCLEOTIDE SEQUENCE</scope>
</reference>
<organism evidence="8">
    <name type="scientific">bioreactor metagenome</name>
    <dbReference type="NCBI Taxonomy" id="1076179"/>
    <lineage>
        <taxon>unclassified sequences</taxon>
        <taxon>metagenomes</taxon>
        <taxon>ecological metagenomes</taxon>
    </lineage>
</organism>